<dbReference type="InterPro" id="IPR003732">
    <property type="entry name" value="Daa-tRNA_deacyls_DTD"/>
</dbReference>
<dbReference type="EC" id="3.1.1.-" evidence="2"/>
<reference evidence="3 4" key="1">
    <citation type="journal article" date="2016" name="Nat. Commun.">
        <title>Thousands of microbial genomes shed light on interconnected biogeochemical processes in an aquifer system.</title>
        <authorList>
            <person name="Anantharaman K."/>
            <person name="Brown C.T."/>
            <person name="Hug L.A."/>
            <person name="Sharon I."/>
            <person name="Castelle C.J."/>
            <person name="Probst A.J."/>
            <person name="Thomas B.C."/>
            <person name="Singh A."/>
            <person name="Wilkins M.J."/>
            <person name="Karaoz U."/>
            <person name="Brodie E.L."/>
            <person name="Williams K.H."/>
            <person name="Hubbard S.S."/>
            <person name="Banfield J.F."/>
        </authorList>
    </citation>
    <scope>NUCLEOTIDE SEQUENCE [LARGE SCALE GENOMIC DNA]</scope>
    <source>
        <strain evidence="4">RIFCSPLOWO2_12_FULL_64_10</strain>
    </source>
</reference>
<dbReference type="NCBIfam" id="TIGR00256">
    <property type="entry name" value="D-aminoacyl-tRNA deacylase"/>
    <property type="match status" value="1"/>
</dbReference>
<keyword evidence="2" id="KW-0378">Hydrolase</keyword>
<keyword evidence="2" id="KW-0820">tRNA-binding</keyword>
<dbReference type="EC" id="3.1.1.96" evidence="2"/>
<evidence type="ECO:0000256" key="1">
    <source>
        <dbReference type="ARBA" id="ARBA00009673"/>
    </source>
</evidence>
<dbReference type="InterPro" id="IPR023509">
    <property type="entry name" value="DTD-like_sf"/>
</dbReference>
<accession>A0A1F6CWK7</accession>
<dbReference type="HAMAP" id="MF_00518">
    <property type="entry name" value="Deacylase_Dtd"/>
    <property type="match status" value="1"/>
</dbReference>
<dbReference type="GO" id="GO:0043908">
    <property type="term" value="F:Ser(Gly)-tRNA(Ala) hydrolase activity"/>
    <property type="evidence" value="ECO:0007669"/>
    <property type="project" value="UniProtKB-UniRule"/>
</dbReference>
<dbReference type="PANTHER" id="PTHR10472:SF5">
    <property type="entry name" value="D-AMINOACYL-TRNA DEACYLASE 1"/>
    <property type="match status" value="1"/>
</dbReference>
<comment type="domain">
    <text evidence="2">A Gly-cisPro motif from one monomer fits into the active site of the other monomer to allow specific chiral rejection of L-amino acids.</text>
</comment>
<dbReference type="SUPFAM" id="SSF69500">
    <property type="entry name" value="DTD-like"/>
    <property type="match status" value="1"/>
</dbReference>
<dbReference type="GO" id="GO:0000049">
    <property type="term" value="F:tRNA binding"/>
    <property type="evidence" value="ECO:0007669"/>
    <property type="project" value="UniProtKB-UniRule"/>
</dbReference>
<name>A0A1F6CWK7_HANXR</name>
<dbReference type="FunFam" id="3.50.80.10:FF:000001">
    <property type="entry name" value="D-aminoacyl-tRNA deacylase"/>
    <property type="match status" value="1"/>
</dbReference>
<dbReference type="GO" id="GO:0005737">
    <property type="term" value="C:cytoplasm"/>
    <property type="evidence" value="ECO:0007669"/>
    <property type="project" value="UniProtKB-SubCell"/>
</dbReference>
<dbReference type="AlphaFoldDB" id="A0A1F6CWK7"/>
<organism evidence="3 4">
    <name type="scientific">Handelsmanbacteria sp. (strain RIFCSPLOWO2_12_FULL_64_10)</name>
    <dbReference type="NCBI Taxonomy" id="1817868"/>
    <lineage>
        <taxon>Bacteria</taxon>
        <taxon>Candidatus Handelsmaniibacteriota</taxon>
    </lineage>
</organism>
<comment type="catalytic activity">
    <reaction evidence="2">
        <text>glycyl-tRNA(Ala) + H2O = tRNA(Ala) + glycine + H(+)</text>
        <dbReference type="Rhea" id="RHEA:53744"/>
        <dbReference type="Rhea" id="RHEA-COMP:9657"/>
        <dbReference type="Rhea" id="RHEA-COMP:13640"/>
        <dbReference type="ChEBI" id="CHEBI:15377"/>
        <dbReference type="ChEBI" id="CHEBI:15378"/>
        <dbReference type="ChEBI" id="CHEBI:57305"/>
        <dbReference type="ChEBI" id="CHEBI:78442"/>
        <dbReference type="ChEBI" id="CHEBI:78522"/>
    </reaction>
</comment>
<evidence type="ECO:0000313" key="3">
    <source>
        <dbReference type="EMBL" id="OGG53525.1"/>
    </source>
</evidence>
<dbReference type="GO" id="GO:0051500">
    <property type="term" value="F:D-tyrosyl-tRNA(Tyr) deacylase activity"/>
    <property type="evidence" value="ECO:0007669"/>
    <property type="project" value="TreeGrafter"/>
</dbReference>
<proteinExistence type="inferred from homology"/>
<comment type="caution">
    <text evidence="3">The sequence shown here is derived from an EMBL/GenBank/DDBJ whole genome shotgun (WGS) entry which is preliminary data.</text>
</comment>
<dbReference type="EMBL" id="MFKF01000119">
    <property type="protein sequence ID" value="OGG53525.1"/>
    <property type="molecule type" value="Genomic_DNA"/>
</dbReference>
<comment type="subunit">
    <text evidence="2">Homodimer.</text>
</comment>
<keyword evidence="2" id="KW-0694">RNA-binding</keyword>
<dbReference type="GO" id="GO:0106026">
    <property type="term" value="F:Gly-tRNA(Ala) deacylase activity"/>
    <property type="evidence" value="ECO:0007669"/>
    <property type="project" value="UniProtKB-UniRule"/>
</dbReference>
<comment type="function">
    <text evidence="2">An aminoacyl-tRNA editing enzyme that deacylates mischarged D-aminoacyl-tRNAs. Also deacylates mischarged glycyl-tRNA(Ala), protecting cells against glycine mischarging by AlaRS. Acts via tRNA-based rather than protein-based catalysis; rejects L-amino acids rather than detecting D-amino acids in the active site. By recycling D-aminoacyl-tRNA to D-amino acids and free tRNA molecules, this enzyme counteracts the toxicity associated with the formation of D-aminoacyl-tRNA entities in vivo and helps enforce protein L-homochirality.</text>
</comment>
<protein>
    <recommendedName>
        <fullName evidence="2">D-aminoacyl-tRNA deacylase</fullName>
        <shortName evidence="2">DTD</shortName>
        <ecNumber evidence="2">3.1.1.96</ecNumber>
    </recommendedName>
    <alternativeName>
        <fullName evidence="2">Gly-tRNA(Ala) deacylase</fullName>
        <ecNumber evidence="2">3.1.1.-</ecNumber>
    </alternativeName>
</protein>
<evidence type="ECO:0000256" key="2">
    <source>
        <dbReference type="HAMAP-Rule" id="MF_00518"/>
    </source>
</evidence>
<gene>
    <name evidence="2" type="primary">dtd</name>
    <name evidence="3" type="ORF">A3F84_16350</name>
</gene>
<dbReference type="GO" id="GO:0019478">
    <property type="term" value="P:D-amino acid catabolic process"/>
    <property type="evidence" value="ECO:0007669"/>
    <property type="project" value="UniProtKB-UniRule"/>
</dbReference>
<dbReference type="Proteomes" id="UP000178606">
    <property type="component" value="Unassembled WGS sequence"/>
</dbReference>
<comment type="similarity">
    <text evidence="1 2">Belongs to the DTD family.</text>
</comment>
<comment type="subcellular location">
    <subcellularLocation>
        <location evidence="2">Cytoplasm</location>
    </subcellularLocation>
</comment>
<evidence type="ECO:0000313" key="4">
    <source>
        <dbReference type="Proteomes" id="UP000178606"/>
    </source>
</evidence>
<dbReference type="Pfam" id="PF02580">
    <property type="entry name" value="Tyr_Deacylase"/>
    <property type="match status" value="1"/>
</dbReference>
<feature type="short sequence motif" description="Gly-cisPro motif, important for rejection of L-amino acids" evidence="2">
    <location>
        <begin position="137"/>
        <end position="138"/>
    </location>
</feature>
<comment type="catalytic activity">
    <reaction evidence="2">
        <text>a D-aminoacyl-tRNA + H2O = a tRNA + a D-alpha-amino acid + H(+)</text>
        <dbReference type="Rhea" id="RHEA:13953"/>
        <dbReference type="Rhea" id="RHEA-COMP:10123"/>
        <dbReference type="Rhea" id="RHEA-COMP:10124"/>
        <dbReference type="ChEBI" id="CHEBI:15377"/>
        <dbReference type="ChEBI" id="CHEBI:15378"/>
        <dbReference type="ChEBI" id="CHEBI:59871"/>
        <dbReference type="ChEBI" id="CHEBI:78442"/>
        <dbReference type="ChEBI" id="CHEBI:79333"/>
        <dbReference type="EC" id="3.1.1.96"/>
    </reaction>
</comment>
<sequence>MRAVCQRVKWARVSVDGVPVGAIGLGWAVLLGVGRGDDEATAAALVDQLVHVRAFDDGSGRMALAAGDVAAEFLVVSQITLHADLSKGRRPSFTKAAPPERARVLVDNFAEMLRQQGFRVTTGQFGATMDVELCNEGPVTIVLATDGWG</sequence>
<dbReference type="PANTHER" id="PTHR10472">
    <property type="entry name" value="D-TYROSYL-TRNA TYR DEACYLASE"/>
    <property type="match status" value="1"/>
</dbReference>
<dbReference type="Gene3D" id="3.50.80.10">
    <property type="entry name" value="D-tyrosyl-tRNA(Tyr) deacylase"/>
    <property type="match status" value="1"/>
</dbReference>
<keyword evidence="2" id="KW-0963">Cytoplasm</keyword>